<dbReference type="NCBIfam" id="TIGR00813">
    <property type="entry name" value="sss"/>
    <property type="match status" value="1"/>
</dbReference>
<dbReference type="HOGENOM" id="CLU_018808_9_2_1"/>
<keyword evidence="10" id="KW-1185">Reference proteome</keyword>
<feature type="transmembrane region" description="Helical" evidence="8">
    <location>
        <begin position="162"/>
        <end position="181"/>
    </location>
</feature>
<evidence type="ECO:0000256" key="6">
    <source>
        <dbReference type="RuleBase" id="RU362091"/>
    </source>
</evidence>
<feature type="transmembrane region" description="Helical" evidence="8">
    <location>
        <begin position="88"/>
        <end position="108"/>
    </location>
</feature>
<feature type="transmembrane region" description="Helical" evidence="8">
    <location>
        <begin position="477"/>
        <end position="499"/>
    </location>
</feature>
<dbReference type="Proteomes" id="UP000001593">
    <property type="component" value="Unassembled WGS sequence"/>
</dbReference>
<dbReference type="InterPro" id="IPR001734">
    <property type="entry name" value="Na/solute_symporter"/>
</dbReference>
<keyword evidence="3 8" id="KW-0812">Transmembrane</keyword>
<dbReference type="eggNOG" id="KOG2349">
    <property type="taxonomic scope" value="Eukaryota"/>
</dbReference>
<dbReference type="Pfam" id="PF00474">
    <property type="entry name" value="SSF"/>
    <property type="match status" value="1"/>
</dbReference>
<keyword evidence="5 8" id="KW-0472">Membrane</keyword>
<feature type="transmembrane region" description="Helical" evidence="8">
    <location>
        <begin position="269"/>
        <end position="288"/>
    </location>
</feature>
<dbReference type="PROSITE" id="PS00456">
    <property type="entry name" value="NA_SOLUT_SYMP_1"/>
    <property type="match status" value="1"/>
</dbReference>
<accession>A7RQP5</accession>
<comment type="subcellular location">
    <subcellularLocation>
        <location evidence="1">Membrane</location>
        <topology evidence="1">Multi-pass membrane protein</topology>
    </subcellularLocation>
</comment>
<evidence type="ECO:0000313" key="10">
    <source>
        <dbReference type="Proteomes" id="UP000001593"/>
    </source>
</evidence>
<dbReference type="PANTHER" id="PTHR11819:SF195">
    <property type="entry name" value="SODIUM_GLUCOSE COTRANSPORTER 4"/>
    <property type="match status" value="1"/>
</dbReference>
<evidence type="ECO:0000256" key="2">
    <source>
        <dbReference type="ARBA" id="ARBA00006434"/>
    </source>
</evidence>
<dbReference type="FunFam" id="1.20.1730.10:FF:000055">
    <property type="entry name" value="Predicted protein"/>
    <property type="match status" value="1"/>
</dbReference>
<dbReference type="AlphaFoldDB" id="A7RQP5"/>
<dbReference type="CDD" id="cd10329">
    <property type="entry name" value="SLC5sbd_SGLT1-like"/>
    <property type="match status" value="1"/>
</dbReference>
<name>A7RQP5_NEMVE</name>
<dbReference type="PANTHER" id="PTHR11819">
    <property type="entry name" value="SOLUTE CARRIER FAMILY 5"/>
    <property type="match status" value="1"/>
</dbReference>
<evidence type="ECO:0000256" key="4">
    <source>
        <dbReference type="ARBA" id="ARBA00022989"/>
    </source>
</evidence>
<evidence type="ECO:0000256" key="1">
    <source>
        <dbReference type="ARBA" id="ARBA00004141"/>
    </source>
</evidence>
<evidence type="ECO:0000313" key="9">
    <source>
        <dbReference type="EMBL" id="EDO46199.1"/>
    </source>
</evidence>
<dbReference type="InParanoid" id="A7RQP5"/>
<feature type="transmembrane region" description="Helical" evidence="8">
    <location>
        <begin position="452"/>
        <end position="470"/>
    </location>
</feature>
<feature type="region of interest" description="Disordered" evidence="7">
    <location>
        <begin position="565"/>
        <end position="595"/>
    </location>
</feature>
<dbReference type="OMA" id="NATIESC"/>
<dbReference type="InterPro" id="IPR018212">
    <property type="entry name" value="Na/solute_symporter_CS"/>
</dbReference>
<dbReference type="GO" id="GO:0005412">
    <property type="term" value="F:D-glucose:sodium symporter activity"/>
    <property type="evidence" value="ECO:0000318"/>
    <property type="project" value="GO_Central"/>
</dbReference>
<feature type="transmembrane region" description="Helical" evidence="8">
    <location>
        <begin position="12"/>
        <end position="31"/>
    </location>
</feature>
<proteinExistence type="inferred from homology"/>
<reference evidence="9 10" key="1">
    <citation type="journal article" date="2007" name="Science">
        <title>Sea anemone genome reveals ancestral eumetazoan gene repertoire and genomic organization.</title>
        <authorList>
            <person name="Putnam N.H."/>
            <person name="Srivastava M."/>
            <person name="Hellsten U."/>
            <person name="Dirks B."/>
            <person name="Chapman J."/>
            <person name="Salamov A."/>
            <person name="Terry A."/>
            <person name="Shapiro H."/>
            <person name="Lindquist E."/>
            <person name="Kapitonov V.V."/>
            <person name="Jurka J."/>
            <person name="Genikhovich G."/>
            <person name="Grigoriev I.V."/>
            <person name="Lucas S.M."/>
            <person name="Steele R.E."/>
            <person name="Finnerty J.R."/>
            <person name="Technau U."/>
            <person name="Martindale M.Q."/>
            <person name="Rokhsar D.S."/>
        </authorList>
    </citation>
    <scope>NUCLEOTIDE SEQUENCE [LARGE SCALE GENOMIC DNA]</scope>
    <source>
        <strain evidence="10">CH2 X CH6</strain>
    </source>
</reference>
<gene>
    <name evidence="9" type="ORF">NEMVEDRAFT_v1g89958</name>
</gene>
<protein>
    <submittedName>
        <fullName evidence="9">Uncharacterized protein</fullName>
    </submittedName>
</protein>
<dbReference type="GO" id="GO:0005886">
    <property type="term" value="C:plasma membrane"/>
    <property type="evidence" value="ECO:0000318"/>
    <property type="project" value="GO_Central"/>
</dbReference>
<feature type="transmembrane region" description="Helical" evidence="8">
    <location>
        <begin position="519"/>
        <end position="539"/>
    </location>
</feature>
<dbReference type="STRING" id="45351.A7RQP5"/>
<feature type="transmembrane region" description="Helical" evidence="8">
    <location>
        <begin position="129"/>
        <end position="156"/>
    </location>
</feature>
<feature type="transmembrane region" description="Helical" evidence="8">
    <location>
        <begin position="188"/>
        <end position="210"/>
    </location>
</feature>
<comment type="similarity">
    <text evidence="2 6">Belongs to the sodium:solute symporter (SSF) (TC 2.A.21) family.</text>
</comment>
<dbReference type="PROSITE" id="PS50283">
    <property type="entry name" value="NA_SOLUT_SYMP_3"/>
    <property type="match status" value="1"/>
</dbReference>
<sequence length="595" mass="65471">MSLDQQSRLQAADWAIIGVYFALCMAVGLYTKFKRQRGLETSEGYFLAGRSMMWWAVGPSLFASNIGSEHFIGLAGSGAASGIGVACYEWQACLCILLLGWVFVPIYLKSRVFTMPEYLNKRFQSRSIRTYLTAIALLSYVFTKISVVLFAGSVFLYEAVGLNIYLSATVMLAITAIYTLLGGLMAVIFTDVLQCTVMMIGAIVLCILGFDKVGGHSGLWEKFPKAVGKPWRPPNTSLPLNLTNATIESCFKVTPYWGNMFRPLDDPDYPWLGSWTTVFFVIGVWYWCTDQVIVQRALGAKNNVHARAGAVFAGFLKATPMFLMVMPGMISRVLFPDSIACADSVSCERHCGNKWGCTNNAYPKLVLNVLPTGLVGLMMAVMMSALMSSLSSVFNSSATIFVVDIWLRIRPKAGERERVIVGRVTVVVVVALSIVWLPIIQGNRLFEYLQTIQAYFSPPLAMVFTLCILWPGLSEVGALSGLIIGLVMGVVKFIVGNLFDPPECGKVDERPEFVKLHFLYYGLIIYVASGAVMVIVSLFTKPVPREELGGLTWPTINDPPISHDALGEEGLTRDVDREPEKGEENVPMDSLLGTV</sequence>
<dbReference type="EMBL" id="DS469529">
    <property type="protein sequence ID" value="EDO46199.1"/>
    <property type="molecule type" value="Genomic_DNA"/>
</dbReference>
<evidence type="ECO:0000256" key="8">
    <source>
        <dbReference type="SAM" id="Phobius"/>
    </source>
</evidence>
<feature type="transmembrane region" description="Helical" evidence="8">
    <location>
        <begin position="52"/>
        <end position="68"/>
    </location>
</feature>
<dbReference type="InterPro" id="IPR038377">
    <property type="entry name" value="Na/Glc_symporter_sf"/>
</dbReference>
<dbReference type="Gene3D" id="1.20.1730.10">
    <property type="entry name" value="Sodium/glucose cotransporter"/>
    <property type="match status" value="1"/>
</dbReference>
<feature type="transmembrane region" description="Helical" evidence="8">
    <location>
        <begin position="419"/>
        <end position="440"/>
    </location>
</feature>
<evidence type="ECO:0000256" key="5">
    <source>
        <dbReference type="ARBA" id="ARBA00023136"/>
    </source>
</evidence>
<evidence type="ECO:0000256" key="3">
    <source>
        <dbReference type="ARBA" id="ARBA00022692"/>
    </source>
</evidence>
<evidence type="ECO:0000256" key="7">
    <source>
        <dbReference type="SAM" id="MobiDB-lite"/>
    </source>
</evidence>
<keyword evidence="4 8" id="KW-1133">Transmembrane helix</keyword>
<feature type="transmembrane region" description="Helical" evidence="8">
    <location>
        <begin position="374"/>
        <end position="407"/>
    </location>
</feature>
<feature type="compositionally biased region" description="Basic and acidic residues" evidence="7">
    <location>
        <begin position="570"/>
        <end position="584"/>
    </location>
</feature>
<organism evidence="9 10">
    <name type="scientific">Nematostella vectensis</name>
    <name type="common">Starlet sea anemone</name>
    <dbReference type="NCBI Taxonomy" id="45351"/>
    <lineage>
        <taxon>Eukaryota</taxon>
        <taxon>Metazoa</taxon>
        <taxon>Cnidaria</taxon>
        <taxon>Anthozoa</taxon>
        <taxon>Hexacorallia</taxon>
        <taxon>Actiniaria</taxon>
        <taxon>Edwardsiidae</taxon>
        <taxon>Nematostella</taxon>
    </lineage>
</organism>
<feature type="transmembrane region" description="Helical" evidence="8">
    <location>
        <begin position="309"/>
        <end position="330"/>
    </location>
</feature>
<dbReference type="PhylomeDB" id="A7RQP5"/>